<dbReference type="Proteomes" id="UP000001357">
    <property type="component" value="Unassembled WGS sequence"/>
</dbReference>
<feature type="region of interest" description="Disordered" evidence="7">
    <location>
        <begin position="5079"/>
        <end position="5134"/>
    </location>
</feature>
<evidence type="ECO:0000256" key="7">
    <source>
        <dbReference type="SAM" id="MobiDB-lite"/>
    </source>
</evidence>
<proteinExistence type="predicted"/>
<dbReference type="RefSeq" id="XP_001747521.1">
    <property type="nucleotide sequence ID" value="XM_001747469.1"/>
</dbReference>
<dbReference type="EMBL" id="CH991558">
    <property type="protein sequence ID" value="EDQ87601.1"/>
    <property type="molecule type" value="Genomic_DNA"/>
</dbReference>
<feature type="domain" description="Cadherin" evidence="10">
    <location>
        <begin position="1385"/>
        <end position="1484"/>
    </location>
</feature>
<feature type="domain" description="Cadherin" evidence="10">
    <location>
        <begin position="611"/>
        <end position="754"/>
    </location>
</feature>
<feature type="domain" description="Cadherin" evidence="10">
    <location>
        <begin position="968"/>
        <end position="1063"/>
    </location>
</feature>
<evidence type="ECO:0000256" key="4">
    <source>
        <dbReference type="ARBA" id="ARBA00022837"/>
    </source>
</evidence>
<dbReference type="FunCoup" id="A9V4E5">
    <property type="interactions" value="282"/>
</dbReference>
<evidence type="ECO:0000256" key="1">
    <source>
        <dbReference type="ARBA" id="ARBA00004370"/>
    </source>
</evidence>
<feature type="domain" description="Cadherin" evidence="10">
    <location>
        <begin position="1164"/>
        <end position="1283"/>
    </location>
</feature>
<sequence>MRSYQQPKWLLALLIGVIALAGVEAASFRSSKFTVFVLENATVGASVGTYTLDNTNGDIYTFAFSSTPPCPLQVATTTPQVSLAQTLDRETLADYECELVATSGSNTASTRIFVKVSDVNDNAPVFNQSSYTWQISENTDTPTFTAIAATDIDQVIITIDPATTQESYEVANGVVRYALVNGTDVFAIDEETAEITMLQPLDREAFPVFVLMVEAHDLGSPRQSVTRPLTITVTDVNDNAPEFSESAYSLNVSELVTANTALLTMGASDADAGNNAAITFSISSLARVGANSAIQPLALASEWPFTVDPSSGMLSVSENASIASAAVFDYDSGVHGYVLQVTATDAGASPLSSSVPVYVTLVDVNDNTPSFAQSTYELSVPENTEGNLLQLTATDADAGELTARIAYRLLHVYRGTEVNASADVVGSAACPFAVVAESGLLRTSNTSILDREDEANYILVVEASNDEVSPMLSNTTTVLLTLDDVNDNAPELETPPPVSWNVREDATDIELLSQMVVLDQDSGVNARVDIGFVGNSSDETLFRIDDGTDLVSLGASNATLVAVGPFDYEAATVHRVWLHVVDQGSPVLDRVYALEVWVSDVNDNAPSFDTGSQEVEVTLGEDAVIGTPVAVLAASDVDTVSASQLQFAIEFVMVADASALQGNGLGPVELNASSASQWPFMINATTGAMVTTQPLDYEAATSYNVSILVYDNCTSQLDALADAGAHEAACTAGFSSRAWVRVAVTDVNEHAPEFVGSVPSPSLAEDATTGTVVTTVAATDGDGSLEYGTVVYSVGLGMSTLFAVDETTGEVTLIGMLDAETSTVEALEVVACDTAVDVTEQRCTSRYINVSVTDVNDNPPLLVGNATQTISISEATFVGTSLLHLNVTDADVTSSFRDVAFHTNSSVIDLNGSTIVLAQVLDREVLDEVVAFVSVSNVAALSASTPPYLAVFRLTILVQDVNDNAPIFYAPSNVSLPENAKVGRRVALLNATDTDLESELIFTSQSGTPFVVSSNGTVSLDSSLDFEAQQSWSLNITVSDGAFSQSQTLFVLVEDINDNAPEPSWSTGNVSVFENNASFPLPSCSATDADAGVNGLVSYSVNSNPYFSINTVTGELTLLQPFDFETVQSFELICNASDQGEPILWHATSIFFTIVDQNDNSPVCNTSSPYSVSENVPANTTFATVLPYDLDTVHSSTFEFEQCSMNTWVGITDDGQLFAKEQVKMVQNERTGLMEEVRYFLDRETTPELSFCFWVRDASSTPLSTMCNVTINVLDVNDETPSFTNASFAFSIVEEQVNATIVLPPATDADAGNNSVLTYSLLGALAPSFTLDNGTLVATTPLDRETHDSFELVLKACDHGTVPRCGNTTLLITVTDINDDIPTFASQVYDIALNDNMVVGTQVAHVSATDADAGLNGEFEFRVADNPFLAVNASTGAIVLVALPANNSEFRFGVSVLDHGTPSLHSNATLVVRLTRFTELEIVLTVSEVAANQSAVLNVSHLLLTPDVVYDFRLSGSSDFVLDDRLLLVNAELDFRAKSSYNMTLAIWELGSQVDYLAVYVDLSNVNEAPVFSDGNREVFVEEDTSADIPLTIIHVTDQDRGVDGKVDFSLSGADVAYFYLQAINDTSAFLFANASFDRETRGSYSLEVEARDQALTPLADHQTISVTVTDLNDNAPVFNQSEYSASVPENVAGNVLVQISVTDADQVVTEFDAETQTTNVLIGNGLVTLMVVQGPCNVTASGVVALIEKLDYEVAPVQTCVIRATDQGVPSKSSEANVTITVTDVNDNAPEFSESAYSLNVSELVTANTALLTMGASDADAGNNAAITFSISSLARVGANSAIQPLALASEWPFTVDPSSGMLSVSENASIASAAVFDYDSGVHGYVLQVTATDAGASPLSSSVPVYVTLVDVNDNTPSFAQSTYELSVPENTEGNLLQLTATDADAGELTARIAYRLLHVYRGTEVNASADVVGSAACPFAVVAESGLLRTSNTSILDREDEANYILVVEASNDEVSPMLSNTTTVLLTLDDVNDNAPELETPPPVSWNVREDATDIELLSQMVVLDQDSGVNARVDIGFVGNSSDETLFRIDDGTDLVSLGASNATLVAVGPFDYEAATVHRVWLHVVDQGSPVLDRVYALEVWVSDVNDNAPSFDTGSQEVEVTLGEDAVIGTPVAVLAASDVDTVSASQLQFAIEFVMVADASALQGNGLGPVELNASSASQWPFMINATTGAMVTTQPLDYEAATSYNVSILVYDNCTSQLDALADAGAHEAACTAGFSSRAWVRVAVTDVNEHAPEFVGSVPSPSLAEDATTGTVVTTVAATDGDGSLEYGTVVYSVGLGMSTLFAVDETTGEVTLIGMLDAETSTVEALEVVACDTAVDVTEQRCTSRYINVSVTDVNDNPPELSLSASAFVVNENQLVPKLLSAVTFSDADVGFDASNVWINISSGSACHINNSGLWLVESLDYETATATHCTLQYGNVAQPFFVQFMDILVNVTNLNDNAPQFMLSPSSVAVAENATVNTLLSGFNFSDADGDMVSVQVISGSDICSVSTQTQEGTIRLAAPLDRETLDQHICVIEFTDGVYAGTETLLLNVTDINDNRPQFDNETLLWAVKEETSSEVLTLQIFDADLNSNVTVSCVAGPACSAVTVASEPWQLTLKESLDFEALNETTLFGLLVASDGVWQTNASLEITVQDVNDNAPLFEALQFNVTIPENQAVGSALLEVQVTDADSFPYNTSTLEVVSHDVPFAVAPNGTFYLARAVDYEVQDSYTVLLRATDDLNATLTSGTEIYVVLTDINDNAPSVALSLDDLYIFENISVDTRVGHISIVDADSHAVNHNNLALSDSCGAFALNGTEVIVQAPLDHEQYQSCNITATVTDATFEAAFSASDEAQLWVINVNDFVPVFVDNTTVNLTVPENQTVNSSLLLVPVYDGDASPYNEVDITILNNADGKFAIQNQTLVLVQPLDYESGDREYPLLLKATDMQSLLFALKVVNVVVLDVNDNPPIITGPDALSVAENTMGQALAEYHIASGDSVDSLAVSVEADIRGLFSISFSGSGWSLALEQILDFENQTSHPVTIHTCDGLFCTNLSIVIAVEDVNDKFPMVTSNTTLSVSEHATTGLLVTLSYADEDGSWPMQNSTFSLLDIGVPFVLQSDGSLWLTGALDRETTASYALTGRVANVDHSAMFYTDFPLVINVADVNDNAPVCVGVPTFFSLSEALPQRSLIAQLSCSDADVGANGQLTYRFEEAISPLAVSATGALTTTAFLDHEIAPTFEVKLWVVDGGTPALSYSANIRINVTNVNDNPPVLAASLFNARILENNLPGQTVLNLSATDRDGDSLVFNVLNSELFQVTETGTISAMESLDRELEDSYSLQVTVFDGLYTAAATVIVVVDDENDNAPRILHTEVFISPAGALAAFMYPMHYSDADANDNISVSFLDELGIWTLSDEGVLFLSSWASPLLIAKDNITLVVEDGVHTTSENLSVLLSAHVWVVLCRGSNFSALNSTSVQYGFAASDTAFDFNFTVLAIPWLQDSNLTAFLAQEPMASSLDPAAVLQARRLDNVTAALWHDASLLGQLFTPLPTSKPMYIPTAALNMSAVVTDYSFCGFCNRSSPWRDPKDVLESDESLTVVALVMPAELARKLIYSQRCNTGFVEVLDHPIFLAEADDQECGWSNNDGDSVGALVARGARDINVEDELGMAIAVMPNVSKFGVWQYQVAESACWYNVPPVTLATFFLLPAAARLRFAPKPFATWTEDMTLIAHAWDMQCGGNTTAAVESSSVVMCISADPLTVRAVPRAPVTGAELAVGCDAQPFSSTTADGCGVCNGGNKALDCAGTCFGAAFVNDCSLCVVPENSTAGQDCHGTCNGTAVLDACGACAGGTTGLEMNADQDCAGTCFGAMYIDECGLCVSPGSPSYLDCAGVCFGDHVLDECGNCSAPGIPAPARDACGVCHGHNETCLGCDGLLTGAMPDNCNQCGGSNNTCSKLVRLNPTFASMNGRTAISVEGAGFVAGATQCIIETIVNQRVVQRLVAMTVTNAGFGVCTSPVYAYAQTFALYVAVNGGQRYGGLALSVYNASRVTMATSTSLYRIYDAAPVVLTATNLPLATNGACFHKDQRVGDLEVVNSSYARCHLDDSVPPGVGLLSVSPTGRLGDALAIHANFRVESAAPICVRATLDVQRRTLRLEFDRAVVLLGDCSAALVEAQGSLTIVACLNGGVAAPSTSSLLFNVKMKGSSVAARLFLRPGAVADRGSLASRTAFGFVPLQVITSSITYTLSGPSELGACSTPANFRVHTTAVGCVTKWDVSSPHLDRATAAQLQRSLRLTTGDELNVQALGLSAGSYMVLASCRAYGQVLQANQTLVVATSALPQFHVQLVSRPQEHLILARVVRTGRCGNAIRVAGRTSWQVVQCTDPACARVAHSPPVITALAADELAIDTEELLIGTFQILAQLEETAYGETTTATATFVKKAPAPPVCPEVHLQAPLDGTLTSSLCLSRNTTANWFCQDAAGRPCIDQQNNQILTKGTSSFALTKLGTAGSYTFLVRAGAAEASCACHVEVGPAYTEPQLQWQLPSVLCVTGGTIWVQARGLSGELWATCEDEDGLGCSVDPQLAGITAQDQTAWLLAVHGINASAARLSITLSFQNALHETQSLQFQVPVRTPWSALSLTPMGTAASGVVNEYDEFCTRLSGVGEANSFVVAWYLNGNVLVAIRDTAADLCLLAPPALTSVSARLTDTVSGATAEVKLSLQTRPLSVAKRAAFARALQDNATAALAAQDSAMVRQAMTALVLEADDETDAAKTTALEAVLLPFLDFVRRGWRSDWIDLARLTVLRALDRGVVSKRDIGSLLSGVLEPVRTTRSVMTSYAPLSTLAAAALLEALVPLYEDGQDDGILPMLHFYGPTSELSTVAGPELILELVPVPSTLPWTVPLPSNTTDAPWSTAINVTINATSPSVVCDGSSCNVQRLALSRSTSASFAPAGYVLMTHAVGLSCEADVAAMVDFNAWGMPGDQVCASQSGALSAPSGINAAQCRLVCQAGDFVRVALAVPMVATTAASTSTVGGSTGEASSSSTLTPTSSTESTSTQLPSSVTATSTAAGSPSTTSAQEAASFRNPELASSRSLGANHEGVRILIGVGVCLAVVGLLVLLIRNRGKPLAPEGTNFSIELVDGGKPRQLGSLFLPEGSTMFDARRNLLSFLLQTTQEIPLFVFLTADGNMLQTSDEGSLLAQDLYPTGPMYIQQVGASNQNSSSIASPPPLAHNMSLYDSSSEESGSDDEGPGRWSQAVPRQLATSTA</sequence>
<feature type="domain" description="Cadherin" evidence="10">
    <location>
        <begin position="2823"/>
        <end position="2916"/>
    </location>
</feature>
<dbReference type="PRINTS" id="PR00205">
    <property type="entry name" value="CADHERIN"/>
</dbReference>
<feature type="domain" description="Cadherin" evidence="10">
    <location>
        <begin position="2312"/>
        <end position="2412"/>
    </location>
</feature>
<feature type="domain" description="Cadherin" evidence="10">
    <location>
        <begin position="1680"/>
        <end position="1793"/>
    </location>
</feature>
<feature type="domain" description="Cadherin" evidence="10">
    <location>
        <begin position="494"/>
        <end position="608"/>
    </location>
</feature>
<feature type="domain" description="Cadherin" evidence="10">
    <location>
        <begin position="864"/>
        <end position="968"/>
    </location>
</feature>
<feature type="domain" description="Cadherin" evidence="10">
    <location>
        <begin position="3323"/>
        <end position="3417"/>
    </location>
</feature>
<evidence type="ECO:0000256" key="2">
    <source>
        <dbReference type="ARBA" id="ARBA00022692"/>
    </source>
</evidence>
<dbReference type="InterPro" id="IPR015919">
    <property type="entry name" value="Cadherin-like_sf"/>
</dbReference>
<dbReference type="eggNOG" id="KOG1219">
    <property type="taxonomic scope" value="Eukaryota"/>
</dbReference>
<dbReference type="PANTHER" id="PTHR24026:SF126">
    <property type="entry name" value="PROTOCADHERIN FAT 4"/>
    <property type="match status" value="1"/>
</dbReference>
<dbReference type="PROSITE" id="PS00232">
    <property type="entry name" value="CADHERIN_1"/>
    <property type="match status" value="17"/>
</dbReference>
<dbReference type="GO" id="GO:0007156">
    <property type="term" value="P:homophilic cell adhesion via plasma membrane adhesion molecules"/>
    <property type="evidence" value="ECO:0007669"/>
    <property type="project" value="InterPro"/>
</dbReference>
<evidence type="ECO:0000256" key="3">
    <source>
        <dbReference type="ARBA" id="ARBA00022737"/>
    </source>
</evidence>
<name>A9V4E5_MONBE</name>
<evidence type="ECO:0000313" key="12">
    <source>
        <dbReference type="Proteomes" id="UP000001357"/>
    </source>
</evidence>
<dbReference type="KEGG" id="mbr:MONBRDRAFT_37884"/>
<feature type="domain" description="Cadherin" evidence="10">
    <location>
        <begin position="1922"/>
        <end position="2042"/>
    </location>
</feature>
<dbReference type="GO" id="GO:0005912">
    <property type="term" value="C:adherens junction"/>
    <property type="evidence" value="ECO:0000318"/>
    <property type="project" value="GO_Central"/>
</dbReference>
<organism evidence="11 12">
    <name type="scientific">Monosiga brevicollis</name>
    <name type="common">Choanoflagellate</name>
    <dbReference type="NCBI Taxonomy" id="81824"/>
    <lineage>
        <taxon>Eukaryota</taxon>
        <taxon>Choanoflagellata</taxon>
        <taxon>Craspedida</taxon>
        <taxon>Salpingoecidae</taxon>
        <taxon>Monosiga</taxon>
    </lineage>
</organism>
<feature type="domain" description="Cadherin" evidence="10">
    <location>
        <begin position="2627"/>
        <end position="2712"/>
    </location>
</feature>
<reference evidence="11 12" key="1">
    <citation type="journal article" date="2008" name="Nature">
        <title>The genome of the choanoflagellate Monosiga brevicollis and the origin of metazoans.</title>
        <authorList>
            <consortium name="JGI Sequencing"/>
            <person name="King N."/>
            <person name="Westbrook M.J."/>
            <person name="Young S.L."/>
            <person name="Kuo A."/>
            <person name="Abedin M."/>
            <person name="Chapman J."/>
            <person name="Fairclough S."/>
            <person name="Hellsten U."/>
            <person name="Isogai Y."/>
            <person name="Letunic I."/>
            <person name="Marr M."/>
            <person name="Pincus D."/>
            <person name="Putnam N."/>
            <person name="Rokas A."/>
            <person name="Wright K.J."/>
            <person name="Zuzow R."/>
            <person name="Dirks W."/>
            <person name="Good M."/>
            <person name="Goodstein D."/>
            <person name="Lemons D."/>
            <person name="Li W."/>
            <person name="Lyons J.B."/>
            <person name="Morris A."/>
            <person name="Nichols S."/>
            <person name="Richter D.J."/>
            <person name="Salamov A."/>
            <person name="Bork P."/>
            <person name="Lim W.A."/>
            <person name="Manning G."/>
            <person name="Miller W.T."/>
            <person name="McGinnis W."/>
            <person name="Shapiro H."/>
            <person name="Tjian R."/>
            <person name="Grigoriev I.V."/>
            <person name="Rokhsar D."/>
        </authorList>
    </citation>
    <scope>NUCLEOTIDE SEQUENCE [LARGE SCALE GENOMIC DNA]</scope>
    <source>
        <strain evidence="12">MX1 / ATCC 50154</strain>
    </source>
</reference>
<dbReference type="GeneID" id="5892727"/>
<dbReference type="PROSITE" id="PS50268">
    <property type="entry name" value="CADHERIN_2"/>
    <property type="match status" value="30"/>
</dbReference>
<feature type="domain" description="Cadherin" evidence="10">
    <location>
        <begin position="2514"/>
        <end position="2612"/>
    </location>
</feature>
<feature type="domain" description="Cadherin" evidence="10">
    <location>
        <begin position="244"/>
        <end position="371"/>
    </location>
</feature>
<keyword evidence="3" id="KW-0677">Repeat</keyword>
<feature type="domain" description="Cadherin" evidence="10">
    <location>
        <begin position="127"/>
        <end position="243"/>
    </location>
</feature>
<dbReference type="PANTHER" id="PTHR24026">
    <property type="entry name" value="FAT ATYPICAL CADHERIN-RELATED"/>
    <property type="match status" value="1"/>
</dbReference>
<dbReference type="STRING" id="81824.A9V4E5"/>
<feature type="domain" description="Cadherin" evidence="10">
    <location>
        <begin position="2918"/>
        <end position="3019"/>
    </location>
</feature>
<feature type="domain" description="Cadherin" evidence="10">
    <location>
        <begin position="1794"/>
        <end position="1921"/>
    </location>
</feature>
<accession>A9V4E5</accession>
<feature type="region of interest" description="Disordered" evidence="7">
    <location>
        <begin position="5267"/>
        <end position="5317"/>
    </location>
</feature>
<feature type="signal peptide" evidence="9">
    <location>
        <begin position="1"/>
        <end position="25"/>
    </location>
</feature>
<keyword evidence="2 8" id="KW-0812">Transmembrane</keyword>
<keyword evidence="12" id="KW-1185">Reference proteome</keyword>
<dbReference type="Pfam" id="PF00028">
    <property type="entry name" value="Cadherin"/>
    <property type="match status" value="15"/>
</dbReference>
<dbReference type="GO" id="GO:0005509">
    <property type="term" value="F:calcium ion binding"/>
    <property type="evidence" value="ECO:0007669"/>
    <property type="project" value="InterPro"/>
</dbReference>
<feature type="domain" description="Cadherin" evidence="10">
    <location>
        <begin position="372"/>
        <end position="492"/>
    </location>
</feature>
<feature type="domain" description="Cadherin" evidence="10">
    <location>
        <begin position="762"/>
        <end position="862"/>
    </location>
</feature>
<feature type="transmembrane region" description="Helical" evidence="8">
    <location>
        <begin position="5150"/>
        <end position="5171"/>
    </location>
</feature>
<dbReference type="CDD" id="cd11304">
    <property type="entry name" value="Cadherin_repeat"/>
    <property type="match status" value="29"/>
</dbReference>
<feature type="compositionally biased region" description="Low complexity" evidence="7">
    <location>
        <begin position="5079"/>
        <end position="5127"/>
    </location>
</feature>
<keyword evidence="6 8" id="KW-0472">Membrane</keyword>
<comment type="subcellular location">
    <subcellularLocation>
        <location evidence="1">Membrane</location>
    </subcellularLocation>
</comment>
<dbReference type="FunFam" id="2.60.40.60:FF:000092">
    <property type="entry name" value="Protocadherin 8"/>
    <property type="match status" value="2"/>
</dbReference>
<feature type="chain" id="PRO_5002742665" description="Cadherin domain-containing protein" evidence="9">
    <location>
        <begin position="26"/>
        <end position="5317"/>
    </location>
</feature>
<dbReference type="Gene3D" id="2.60.40.60">
    <property type="entry name" value="Cadherins"/>
    <property type="match status" value="30"/>
</dbReference>
<evidence type="ECO:0000256" key="9">
    <source>
        <dbReference type="SAM" id="SignalP"/>
    </source>
</evidence>
<feature type="domain" description="Cadherin" evidence="10">
    <location>
        <begin position="2413"/>
        <end position="2513"/>
    </location>
</feature>
<evidence type="ECO:0000259" key="10">
    <source>
        <dbReference type="PROSITE" id="PS50268"/>
    </source>
</evidence>
<feature type="domain" description="Cadherin" evidence="10">
    <location>
        <begin position="3118"/>
        <end position="3226"/>
    </location>
</feature>
<feature type="domain" description="Cadherin" evidence="10">
    <location>
        <begin position="1085"/>
        <end position="1164"/>
    </location>
</feature>
<keyword evidence="9" id="KW-0732">Signal</keyword>
<dbReference type="InterPro" id="IPR020894">
    <property type="entry name" value="Cadherin_CS"/>
</dbReference>
<keyword evidence="4" id="KW-0106">Calcium</keyword>
<dbReference type="InterPro" id="IPR002126">
    <property type="entry name" value="Cadherin-like_dom"/>
</dbReference>
<feature type="domain" description="Cadherin" evidence="10">
    <location>
        <begin position="1573"/>
        <end position="1679"/>
    </location>
</feature>
<dbReference type="GO" id="GO:0044331">
    <property type="term" value="P:cell-cell adhesion mediated by cadherin"/>
    <property type="evidence" value="ECO:0000318"/>
    <property type="project" value="GO_Central"/>
</dbReference>
<feature type="domain" description="Cadherin" evidence="10">
    <location>
        <begin position="3221"/>
        <end position="3322"/>
    </location>
</feature>
<evidence type="ECO:0000256" key="6">
    <source>
        <dbReference type="ARBA" id="ARBA00023136"/>
    </source>
</evidence>
<feature type="domain" description="Cadherin" evidence="10">
    <location>
        <begin position="3039"/>
        <end position="3118"/>
    </location>
</feature>
<protein>
    <recommendedName>
        <fullName evidence="10">Cadherin domain-containing protein</fullName>
    </recommendedName>
</protein>
<dbReference type="InParanoid" id="A9V4E5"/>
<gene>
    <name evidence="11" type="primary">MBCDH5</name>
    <name evidence="11" type="ORF">MONBRDRAFT_37884</name>
</gene>
<dbReference type="SUPFAM" id="SSF49313">
    <property type="entry name" value="Cadherin-like"/>
    <property type="match status" value="29"/>
</dbReference>
<feature type="domain" description="Cadherin" evidence="10">
    <location>
        <begin position="1284"/>
        <end position="1384"/>
    </location>
</feature>
<evidence type="ECO:0000256" key="5">
    <source>
        <dbReference type="ARBA" id="ARBA00022989"/>
    </source>
</evidence>
<feature type="compositionally biased region" description="Acidic residues" evidence="7">
    <location>
        <begin position="5290"/>
        <end position="5299"/>
    </location>
</feature>
<feature type="domain" description="Cadherin" evidence="10">
    <location>
        <begin position="29"/>
        <end position="126"/>
    </location>
</feature>
<feature type="domain" description="Cadherin" evidence="10">
    <location>
        <begin position="2713"/>
        <end position="2814"/>
    </location>
</feature>
<feature type="domain" description="Cadherin" evidence="10">
    <location>
        <begin position="2161"/>
        <end position="2304"/>
    </location>
</feature>
<evidence type="ECO:0000256" key="8">
    <source>
        <dbReference type="SAM" id="Phobius"/>
    </source>
</evidence>
<evidence type="ECO:0000313" key="11">
    <source>
        <dbReference type="EMBL" id="EDQ87601.1"/>
    </source>
</evidence>
<dbReference type="GO" id="GO:0005886">
    <property type="term" value="C:plasma membrane"/>
    <property type="evidence" value="ECO:0000318"/>
    <property type="project" value="GO_Central"/>
</dbReference>
<dbReference type="SMART" id="SM00112">
    <property type="entry name" value="CA"/>
    <property type="match status" value="30"/>
</dbReference>
<keyword evidence="5 8" id="KW-1133">Transmembrane helix</keyword>
<dbReference type="eggNOG" id="KOG3594">
    <property type="taxonomic scope" value="Eukaryota"/>
</dbReference>
<feature type="domain" description="Cadherin" evidence="10">
    <location>
        <begin position="2044"/>
        <end position="2158"/>
    </location>
</feature>